<dbReference type="GO" id="GO:0008168">
    <property type="term" value="F:methyltransferase activity"/>
    <property type="evidence" value="ECO:0007669"/>
    <property type="project" value="InterPro"/>
</dbReference>
<dbReference type="GO" id="GO:0003676">
    <property type="term" value="F:nucleic acid binding"/>
    <property type="evidence" value="ECO:0007669"/>
    <property type="project" value="InterPro"/>
</dbReference>
<protein>
    <submittedName>
        <fullName evidence="1">Uncharacterized protein</fullName>
    </submittedName>
</protein>
<comment type="caution">
    <text evidence="1">The sequence shown here is derived from an EMBL/GenBank/DDBJ whole genome shotgun (WGS) entry which is preliminary data.</text>
</comment>
<organism evidence="1">
    <name type="scientific">marine sediment metagenome</name>
    <dbReference type="NCBI Taxonomy" id="412755"/>
    <lineage>
        <taxon>unclassified sequences</taxon>
        <taxon>metagenomes</taxon>
        <taxon>ecological metagenomes</taxon>
    </lineage>
</organism>
<accession>A0A0F8V737</accession>
<name>A0A0F8V737_9ZZZZ</name>
<dbReference type="PROSITE" id="PS00092">
    <property type="entry name" value="N6_MTASE"/>
    <property type="match status" value="1"/>
</dbReference>
<dbReference type="InterPro" id="IPR002052">
    <property type="entry name" value="DNA_methylase_N6_adenine_CS"/>
</dbReference>
<dbReference type="AlphaFoldDB" id="A0A0F8V737"/>
<dbReference type="EMBL" id="LAZR01070485">
    <property type="protein sequence ID" value="KKK40292.1"/>
    <property type="molecule type" value="Genomic_DNA"/>
</dbReference>
<gene>
    <name evidence="1" type="ORF">LCGC14_3099500</name>
</gene>
<evidence type="ECO:0000313" key="1">
    <source>
        <dbReference type="EMBL" id="KKK40292.1"/>
    </source>
</evidence>
<reference evidence="1" key="1">
    <citation type="journal article" date="2015" name="Nature">
        <title>Complex archaea that bridge the gap between prokaryotes and eukaryotes.</title>
        <authorList>
            <person name="Spang A."/>
            <person name="Saw J.H."/>
            <person name="Jorgensen S.L."/>
            <person name="Zaremba-Niedzwiedzka K."/>
            <person name="Martijn J."/>
            <person name="Lind A.E."/>
            <person name="van Eijk R."/>
            <person name="Schleper C."/>
            <person name="Guy L."/>
            <person name="Ettema T.J."/>
        </authorList>
    </citation>
    <scope>NUCLEOTIDE SEQUENCE</scope>
</reference>
<proteinExistence type="predicted"/>
<sequence>MKIDIYKTKNKYPIIYCDPPWDYS</sequence>
<feature type="non-terminal residue" evidence="1">
    <location>
        <position position="24"/>
    </location>
</feature>
<dbReference type="GO" id="GO:0032259">
    <property type="term" value="P:methylation"/>
    <property type="evidence" value="ECO:0007669"/>
    <property type="project" value="InterPro"/>
</dbReference>